<accession>A0A6N7KU53</accession>
<feature type="region of interest" description="Disordered" evidence="1">
    <location>
        <begin position="63"/>
        <end position="97"/>
    </location>
</feature>
<dbReference type="Proteomes" id="UP000450000">
    <property type="component" value="Unassembled WGS sequence"/>
</dbReference>
<name>A0A6N7KU53_9ACTN</name>
<evidence type="ECO:0000313" key="2">
    <source>
        <dbReference type="EMBL" id="MQS13133.1"/>
    </source>
</evidence>
<evidence type="ECO:0000313" key="3">
    <source>
        <dbReference type="Proteomes" id="UP000450000"/>
    </source>
</evidence>
<feature type="compositionally biased region" description="Low complexity" evidence="1">
    <location>
        <begin position="77"/>
        <end position="94"/>
    </location>
</feature>
<gene>
    <name evidence="2" type="ORF">F7Q99_12770</name>
</gene>
<evidence type="ECO:0000256" key="1">
    <source>
        <dbReference type="SAM" id="MobiDB-lite"/>
    </source>
</evidence>
<dbReference type="AlphaFoldDB" id="A0A6N7KU53"/>
<organism evidence="2 3">
    <name type="scientific">Streptomyces kaniharaensis</name>
    <dbReference type="NCBI Taxonomy" id="212423"/>
    <lineage>
        <taxon>Bacteria</taxon>
        <taxon>Bacillati</taxon>
        <taxon>Actinomycetota</taxon>
        <taxon>Actinomycetes</taxon>
        <taxon>Kitasatosporales</taxon>
        <taxon>Streptomycetaceae</taxon>
        <taxon>Streptomyces</taxon>
    </lineage>
</organism>
<dbReference type="EMBL" id="WBOF01000001">
    <property type="protein sequence ID" value="MQS13133.1"/>
    <property type="molecule type" value="Genomic_DNA"/>
</dbReference>
<proteinExistence type="predicted"/>
<dbReference type="SUPFAM" id="SSF50998">
    <property type="entry name" value="Quinoprotein alcohol dehydrogenase-like"/>
    <property type="match status" value="1"/>
</dbReference>
<protein>
    <submittedName>
        <fullName evidence="2">Uncharacterized protein</fullName>
    </submittedName>
</protein>
<dbReference type="InterPro" id="IPR011047">
    <property type="entry name" value="Quinoprotein_ADH-like_sf"/>
</dbReference>
<comment type="caution">
    <text evidence="2">The sequence shown here is derived from an EMBL/GenBank/DDBJ whole genome shotgun (WGS) entry which is preliminary data.</text>
</comment>
<sequence>MDEAGGRVLPWWDGSPCWKWETCRTVIVAVQRCFWGKRMVRSVVKAGAFVTLAAFSLTACGGSSGTGDPKESRTQTSVAVPSQSAVPSRSAAPAKPIPAAFDSTRGWEVAAGKDGNLGGPAVASDAGLILFRSISEDKKTASVLAYDAKTGAIRWRSKPVANPTRDSLDADAMVFVTHKAGKEYAVLAVTGTEGGDGVNRASGVTRLAAYDTASSGEAAPVKETTVPDKATGYGVQRDGGLATVQLAGSAAVVDVLSGQVTTYRRNDPALNAPKPCELAIGSCNTSTGVAGLTSAGPLVQGFGAFWVLGGWFSGDVVPAGASPMVGAGKVMAYGSPDGRVVAAWPLTGHDNDRSIWAVHDGGTGQALATVECTGKKAEPRLSADGRYLIAGLAVFDLQEKKGYCFEATGARNPVQLTTVDKDGTAYGNAKTPDQATGSLRDTPTSVTLANGQASALPAGTLVPDLIAADAAVFGIDTGIGPVLVYPRR</sequence>
<keyword evidence="3" id="KW-1185">Reference proteome</keyword>
<reference evidence="2 3" key="1">
    <citation type="submission" date="2019-09" db="EMBL/GenBank/DDBJ databases">
        <title>Genome Sequences of Streptomyces kaniharaensis ATCC 21070.</title>
        <authorList>
            <person name="Zhu W."/>
            <person name="De Crecy-Lagard V."/>
            <person name="Richards N.G."/>
        </authorList>
    </citation>
    <scope>NUCLEOTIDE SEQUENCE [LARGE SCALE GENOMIC DNA]</scope>
    <source>
        <strain evidence="2 3">SF-557</strain>
    </source>
</reference>